<sequence>MAMMICIHTDSEMVVTEMLSDGANGMSGIISARFGDLSLQLDEKTAEQLETAIAASREKLRVARAKRTERRVAA</sequence>
<evidence type="ECO:0000256" key="1">
    <source>
        <dbReference type="SAM" id="Coils"/>
    </source>
</evidence>
<dbReference type="EMBL" id="JPWB01000006">
    <property type="protein sequence ID" value="RCK21082.1"/>
    <property type="molecule type" value="Genomic_DNA"/>
</dbReference>
<evidence type="ECO:0000313" key="3">
    <source>
        <dbReference type="Proteomes" id="UP000253061"/>
    </source>
</evidence>
<organism evidence="2 3">
    <name type="scientific">Thalassospira profundimaris</name>
    <dbReference type="NCBI Taxonomy" id="502049"/>
    <lineage>
        <taxon>Bacteria</taxon>
        <taxon>Pseudomonadati</taxon>
        <taxon>Pseudomonadota</taxon>
        <taxon>Alphaproteobacteria</taxon>
        <taxon>Rhodospirillales</taxon>
        <taxon>Thalassospiraceae</taxon>
        <taxon>Thalassospira</taxon>
    </lineage>
</organism>
<accession>A0A367V9N4</accession>
<protein>
    <submittedName>
        <fullName evidence="2">Uncharacterized protein</fullName>
    </submittedName>
</protein>
<dbReference type="RefSeq" id="WP_062954043.1">
    <property type="nucleotide sequence ID" value="NZ_JPWB01000006.1"/>
</dbReference>
<feature type="coiled-coil region" evidence="1">
    <location>
        <begin position="39"/>
        <end position="66"/>
    </location>
</feature>
<name>A0A367V9N4_9PROT</name>
<reference evidence="2 3" key="1">
    <citation type="submission" date="2014-07" db="EMBL/GenBank/DDBJ databases">
        <title>Draft genome sequence of Thalassospira profundimaris R8-17.</title>
        <authorList>
            <person name="Lai Q."/>
            <person name="Shao Z."/>
        </authorList>
    </citation>
    <scope>NUCLEOTIDE SEQUENCE [LARGE SCALE GENOMIC DNA]</scope>
    <source>
        <strain evidence="2 3">R8-17</strain>
    </source>
</reference>
<keyword evidence="1" id="KW-0175">Coiled coil</keyword>
<evidence type="ECO:0000313" key="2">
    <source>
        <dbReference type="EMBL" id="RCK21082.1"/>
    </source>
</evidence>
<proteinExistence type="predicted"/>
<comment type="caution">
    <text evidence="2">The sequence shown here is derived from an EMBL/GenBank/DDBJ whole genome shotgun (WGS) entry which is preliminary data.</text>
</comment>
<gene>
    <name evidence="2" type="ORF">TH6_15040</name>
</gene>
<dbReference type="AlphaFoldDB" id="A0A367V9N4"/>
<dbReference type="Proteomes" id="UP000253061">
    <property type="component" value="Unassembled WGS sequence"/>
</dbReference>